<organism evidence="1 3">
    <name type="scientific">Araneus ventricosus</name>
    <name type="common">Orbweaver spider</name>
    <name type="synonym">Epeira ventricosa</name>
    <dbReference type="NCBI Taxonomy" id="182803"/>
    <lineage>
        <taxon>Eukaryota</taxon>
        <taxon>Metazoa</taxon>
        <taxon>Ecdysozoa</taxon>
        <taxon>Arthropoda</taxon>
        <taxon>Chelicerata</taxon>
        <taxon>Arachnida</taxon>
        <taxon>Araneae</taxon>
        <taxon>Araneomorphae</taxon>
        <taxon>Entelegynae</taxon>
        <taxon>Araneoidea</taxon>
        <taxon>Araneidae</taxon>
        <taxon>Araneus</taxon>
    </lineage>
</organism>
<reference evidence="1 3" key="1">
    <citation type="journal article" date="2019" name="Sci. Rep.">
        <title>Orb-weaving spider Araneus ventricosus genome elucidates the spidroin gene catalogue.</title>
        <authorList>
            <person name="Kono N."/>
            <person name="Nakamura H."/>
            <person name="Ohtoshi R."/>
            <person name="Moran D.A.P."/>
            <person name="Shinohara A."/>
            <person name="Yoshida Y."/>
            <person name="Fujiwara M."/>
            <person name="Mori M."/>
            <person name="Tomita M."/>
            <person name="Arakawa K."/>
        </authorList>
    </citation>
    <scope>NUCLEOTIDE SEQUENCE [LARGE SCALE GENOMIC DNA]</scope>
</reference>
<keyword evidence="3" id="KW-1185">Reference proteome</keyword>
<name>A0A4Y2PUC4_ARAVE</name>
<gene>
    <name evidence="1" type="ORF">AVEN_258684_1</name>
    <name evidence="2" type="ORF">AVEN_270245_1</name>
</gene>
<proteinExistence type="predicted"/>
<feature type="non-terminal residue" evidence="1">
    <location>
        <position position="28"/>
    </location>
</feature>
<sequence length="28" mass="3255">MIRSSHFLFFPNMAEVNKTEPANDTEDI</sequence>
<dbReference type="Proteomes" id="UP000499080">
    <property type="component" value="Unassembled WGS sequence"/>
</dbReference>
<dbReference type="AlphaFoldDB" id="A0A4Y2PUC4"/>
<accession>A0A4Y2PUC4</accession>
<dbReference type="EMBL" id="BGPR01134758">
    <property type="protein sequence ID" value="GBN54170.1"/>
    <property type="molecule type" value="Genomic_DNA"/>
</dbReference>
<protein>
    <submittedName>
        <fullName evidence="1">Uncharacterized protein</fullName>
    </submittedName>
</protein>
<evidence type="ECO:0000313" key="3">
    <source>
        <dbReference type="Proteomes" id="UP000499080"/>
    </source>
</evidence>
<comment type="caution">
    <text evidence="1">The sequence shown here is derived from an EMBL/GenBank/DDBJ whole genome shotgun (WGS) entry which is preliminary data.</text>
</comment>
<dbReference type="EMBL" id="BGPR01134760">
    <property type="protein sequence ID" value="GBN54177.1"/>
    <property type="molecule type" value="Genomic_DNA"/>
</dbReference>
<evidence type="ECO:0000313" key="2">
    <source>
        <dbReference type="EMBL" id="GBN54177.1"/>
    </source>
</evidence>
<evidence type="ECO:0000313" key="1">
    <source>
        <dbReference type="EMBL" id="GBN54170.1"/>
    </source>
</evidence>